<keyword evidence="5 8" id="KW-0812">Transmembrane</keyword>
<feature type="domain" description="Glycosyltransferase RgtA/B/C/D-like" evidence="9">
    <location>
        <begin position="48"/>
        <end position="205"/>
    </location>
</feature>
<keyword evidence="7 8" id="KW-0472">Membrane</keyword>
<feature type="transmembrane region" description="Helical" evidence="8">
    <location>
        <begin position="69"/>
        <end position="88"/>
    </location>
</feature>
<keyword evidence="11" id="KW-1185">Reference proteome</keyword>
<evidence type="ECO:0000313" key="11">
    <source>
        <dbReference type="Proteomes" id="UP000317093"/>
    </source>
</evidence>
<dbReference type="KEGG" id="knv:Pan216_01450"/>
<protein>
    <recommendedName>
        <fullName evidence="9">Glycosyltransferase RgtA/B/C/D-like domain-containing protein</fullName>
    </recommendedName>
</protein>
<feature type="transmembrane region" description="Helical" evidence="8">
    <location>
        <begin position="188"/>
        <end position="209"/>
    </location>
</feature>
<dbReference type="Pfam" id="PF13231">
    <property type="entry name" value="PMT_2"/>
    <property type="match status" value="1"/>
</dbReference>
<evidence type="ECO:0000256" key="1">
    <source>
        <dbReference type="ARBA" id="ARBA00004651"/>
    </source>
</evidence>
<evidence type="ECO:0000256" key="4">
    <source>
        <dbReference type="ARBA" id="ARBA00022679"/>
    </source>
</evidence>
<keyword evidence="4" id="KW-0808">Transferase</keyword>
<evidence type="ECO:0000259" key="9">
    <source>
        <dbReference type="Pfam" id="PF13231"/>
    </source>
</evidence>
<sequence>MLFRLALAEAALRWAPAPFADSELYEAYARRIYEGEPYRLGETAAIRTPGYPALIAGCWWIAGGQHLRAVLWAQALLGTVTCWFVLAIGRECERMGFPRGTALLALLVAALDPYAALLGAVELSETAFTMLLMATAWLAIRHLDRPSFLAGAAMGVLAGLATLVRPSVLLLTPLSASWFLGATHHRRASLTTLVGSLVGLLLTMAPWIVRNALVLGAWVPTTTNVGESLYDGVGPQATGASDMRFKVEADLAGMNELEQDRYWRDESIEAMRAEPLRVVSLSAIKLWRFWSPWPNAAQYQRPLPIVVGTLASVPIYGLALVGIWSQRRRWRLMALCLLPAVYFSLLHMVFVSSIRYRVPAMPLVDILAGAGAVVLYAAWFQAAGPRTTPVQEG</sequence>
<dbReference type="AlphaFoldDB" id="A0A518AX49"/>
<feature type="transmembrane region" description="Helical" evidence="8">
    <location>
        <begin position="147"/>
        <end position="168"/>
    </location>
</feature>
<dbReference type="PANTHER" id="PTHR33908">
    <property type="entry name" value="MANNOSYLTRANSFERASE YKCB-RELATED"/>
    <property type="match status" value="1"/>
</dbReference>
<dbReference type="InterPro" id="IPR038731">
    <property type="entry name" value="RgtA/B/C-like"/>
</dbReference>
<proteinExistence type="predicted"/>
<accession>A0A518AX49</accession>
<gene>
    <name evidence="10" type="ORF">Pan216_01450</name>
</gene>
<evidence type="ECO:0000256" key="3">
    <source>
        <dbReference type="ARBA" id="ARBA00022676"/>
    </source>
</evidence>
<feature type="transmembrane region" description="Helical" evidence="8">
    <location>
        <begin position="330"/>
        <end position="351"/>
    </location>
</feature>
<evidence type="ECO:0000256" key="8">
    <source>
        <dbReference type="SAM" id="Phobius"/>
    </source>
</evidence>
<dbReference type="GO" id="GO:0016763">
    <property type="term" value="F:pentosyltransferase activity"/>
    <property type="evidence" value="ECO:0007669"/>
    <property type="project" value="TreeGrafter"/>
</dbReference>
<dbReference type="EMBL" id="CP036279">
    <property type="protein sequence ID" value="QDU59317.1"/>
    <property type="molecule type" value="Genomic_DNA"/>
</dbReference>
<dbReference type="PANTHER" id="PTHR33908:SF11">
    <property type="entry name" value="MEMBRANE PROTEIN"/>
    <property type="match status" value="1"/>
</dbReference>
<organism evidence="10 11">
    <name type="scientific">Kolteria novifilia</name>
    <dbReference type="NCBI Taxonomy" id="2527975"/>
    <lineage>
        <taxon>Bacteria</taxon>
        <taxon>Pseudomonadati</taxon>
        <taxon>Planctomycetota</taxon>
        <taxon>Planctomycetia</taxon>
        <taxon>Kolteriales</taxon>
        <taxon>Kolteriaceae</taxon>
        <taxon>Kolteria</taxon>
    </lineage>
</organism>
<comment type="subcellular location">
    <subcellularLocation>
        <location evidence="1">Cell membrane</location>
        <topology evidence="1">Multi-pass membrane protein</topology>
    </subcellularLocation>
</comment>
<dbReference type="RefSeq" id="WP_419193115.1">
    <property type="nucleotide sequence ID" value="NZ_CP036279.1"/>
</dbReference>
<keyword evidence="3" id="KW-0328">Glycosyltransferase</keyword>
<evidence type="ECO:0000313" key="10">
    <source>
        <dbReference type="EMBL" id="QDU59317.1"/>
    </source>
</evidence>
<reference evidence="10 11" key="1">
    <citation type="submission" date="2019-02" db="EMBL/GenBank/DDBJ databases">
        <title>Deep-cultivation of Planctomycetes and their phenomic and genomic characterization uncovers novel biology.</title>
        <authorList>
            <person name="Wiegand S."/>
            <person name="Jogler M."/>
            <person name="Boedeker C."/>
            <person name="Pinto D."/>
            <person name="Vollmers J."/>
            <person name="Rivas-Marin E."/>
            <person name="Kohn T."/>
            <person name="Peeters S.H."/>
            <person name="Heuer A."/>
            <person name="Rast P."/>
            <person name="Oberbeckmann S."/>
            <person name="Bunk B."/>
            <person name="Jeske O."/>
            <person name="Meyerdierks A."/>
            <person name="Storesund J.E."/>
            <person name="Kallscheuer N."/>
            <person name="Luecker S."/>
            <person name="Lage O.M."/>
            <person name="Pohl T."/>
            <person name="Merkel B.J."/>
            <person name="Hornburger P."/>
            <person name="Mueller R.-W."/>
            <person name="Bruemmer F."/>
            <person name="Labrenz M."/>
            <person name="Spormann A.M."/>
            <person name="Op den Camp H."/>
            <person name="Overmann J."/>
            <person name="Amann R."/>
            <person name="Jetten M.S.M."/>
            <person name="Mascher T."/>
            <person name="Medema M.H."/>
            <person name="Devos D.P."/>
            <person name="Kaster A.-K."/>
            <person name="Ovreas L."/>
            <person name="Rohde M."/>
            <person name="Galperin M.Y."/>
            <person name="Jogler C."/>
        </authorList>
    </citation>
    <scope>NUCLEOTIDE SEQUENCE [LARGE SCALE GENOMIC DNA]</scope>
    <source>
        <strain evidence="10 11">Pan216</strain>
    </source>
</reference>
<dbReference type="Proteomes" id="UP000317093">
    <property type="component" value="Chromosome"/>
</dbReference>
<feature type="transmembrane region" description="Helical" evidence="8">
    <location>
        <begin position="100"/>
        <end position="117"/>
    </location>
</feature>
<keyword evidence="2" id="KW-1003">Cell membrane</keyword>
<evidence type="ECO:0000256" key="6">
    <source>
        <dbReference type="ARBA" id="ARBA00022989"/>
    </source>
</evidence>
<feature type="transmembrane region" description="Helical" evidence="8">
    <location>
        <begin position="303"/>
        <end position="324"/>
    </location>
</feature>
<name>A0A518AX49_9BACT</name>
<evidence type="ECO:0000256" key="7">
    <source>
        <dbReference type="ARBA" id="ARBA00023136"/>
    </source>
</evidence>
<evidence type="ECO:0000256" key="5">
    <source>
        <dbReference type="ARBA" id="ARBA00022692"/>
    </source>
</evidence>
<feature type="transmembrane region" description="Helical" evidence="8">
    <location>
        <begin position="363"/>
        <end position="382"/>
    </location>
</feature>
<dbReference type="GO" id="GO:0009103">
    <property type="term" value="P:lipopolysaccharide biosynthetic process"/>
    <property type="evidence" value="ECO:0007669"/>
    <property type="project" value="UniProtKB-ARBA"/>
</dbReference>
<dbReference type="InterPro" id="IPR050297">
    <property type="entry name" value="LipidA_mod_glycosyltrf_83"/>
</dbReference>
<evidence type="ECO:0000256" key="2">
    <source>
        <dbReference type="ARBA" id="ARBA00022475"/>
    </source>
</evidence>
<keyword evidence="6 8" id="KW-1133">Transmembrane helix</keyword>
<dbReference type="GO" id="GO:0005886">
    <property type="term" value="C:plasma membrane"/>
    <property type="evidence" value="ECO:0007669"/>
    <property type="project" value="UniProtKB-SubCell"/>
</dbReference>